<dbReference type="PANTHER" id="PTHR34466:SF3">
    <property type="entry name" value="OS11G0129800 PROTEIN"/>
    <property type="match status" value="1"/>
</dbReference>
<keyword evidence="1" id="KW-0175">Coiled coil</keyword>
<proteinExistence type="predicted"/>
<reference evidence="3" key="2">
    <citation type="submission" date="2021-03" db="UniProtKB">
        <authorList>
            <consortium name="EnsemblPlants"/>
        </authorList>
    </citation>
    <scope>IDENTIFICATION</scope>
</reference>
<dbReference type="OMA" id="DNPLFCT"/>
<feature type="coiled-coil region" evidence="1">
    <location>
        <begin position="334"/>
        <end position="368"/>
    </location>
</feature>
<dbReference type="EnsemblPlants" id="AUR62041274-RA">
    <property type="protein sequence ID" value="AUR62041274-RA:cds"/>
    <property type="gene ID" value="AUR62041274"/>
</dbReference>
<evidence type="ECO:0000256" key="1">
    <source>
        <dbReference type="SAM" id="Coils"/>
    </source>
</evidence>
<evidence type="ECO:0000256" key="2">
    <source>
        <dbReference type="SAM" id="MobiDB-lite"/>
    </source>
</evidence>
<protein>
    <submittedName>
        <fullName evidence="3">Uncharacterized protein</fullName>
    </submittedName>
</protein>
<organism evidence="3 4">
    <name type="scientific">Chenopodium quinoa</name>
    <name type="common">Quinoa</name>
    <dbReference type="NCBI Taxonomy" id="63459"/>
    <lineage>
        <taxon>Eukaryota</taxon>
        <taxon>Viridiplantae</taxon>
        <taxon>Streptophyta</taxon>
        <taxon>Embryophyta</taxon>
        <taxon>Tracheophyta</taxon>
        <taxon>Spermatophyta</taxon>
        <taxon>Magnoliopsida</taxon>
        <taxon>eudicotyledons</taxon>
        <taxon>Gunneridae</taxon>
        <taxon>Pentapetalae</taxon>
        <taxon>Caryophyllales</taxon>
        <taxon>Chenopodiaceae</taxon>
        <taxon>Chenopodioideae</taxon>
        <taxon>Atripliceae</taxon>
        <taxon>Chenopodium</taxon>
    </lineage>
</organism>
<reference evidence="3" key="1">
    <citation type="journal article" date="2017" name="Nature">
        <title>The genome of Chenopodium quinoa.</title>
        <authorList>
            <person name="Jarvis D.E."/>
            <person name="Ho Y.S."/>
            <person name="Lightfoot D.J."/>
            <person name="Schmoeckel S.M."/>
            <person name="Li B."/>
            <person name="Borm T.J.A."/>
            <person name="Ohyanagi H."/>
            <person name="Mineta K."/>
            <person name="Michell C.T."/>
            <person name="Saber N."/>
            <person name="Kharbatia N.M."/>
            <person name="Rupper R.R."/>
            <person name="Sharp A.R."/>
            <person name="Dally N."/>
            <person name="Boughton B.A."/>
            <person name="Woo Y.H."/>
            <person name="Gao G."/>
            <person name="Schijlen E.G.W.M."/>
            <person name="Guo X."/>
            <person name="Momin A.A."/>
            <person name="Negrao S."/>
            <person name="Al-Babili S."/>
            <person name="Gehring C."/>
            <person name="Roessner U."/>
            <person name="Jung C."/>
            <person name="Murphy K."/>
            <person name="Arold S.T."/>
            <person name="Gojobori T."/>
            <person name="van der Linden C.G."/>
            <person name="van Loo E.N."/>
            <person name="Jellen E.N."/>
            <person name="Maughan P.J."/>
            <person name="Tester M."/>
        </authorList>
    </citation>
    <scope>NUCLEOTIDE SEQUENCE [LARGE SCALE GENOMIC DNA]</scope>
    <source>
        <strain evidence="3">cv. PI 614886</strain>
    </source>
</reference>
<accession>A0A803N6D6</accession>
<feature type="compositionally biased region" description="Basic and acidic residues" evidence="2">
    <location>
        <begin position="107"/>
        <end position="121"/>
    </location>
</feature>
<name>A0A803N6D6_CHEQI</name>
<feature type="compositionally biased region" description="Low complexity" evidence="2">
    <location>
        <begin position="180"/>
        <end position="192"/>
    </location>
</feature>
<sequence length="573" mass="63703">MATSSFKSSSKRPTTSSSTSSTSINKQPLQQHSRKPQTSTQKALPRRSRSVSSFPRTQLDITSEFQNKRDNPLFWVDGSPNNSEEDIDMVKLSNFEIPKIVGVDNLHNLKGDFDGGGDSRRGRSALRNSSGEPKFSNGDFGGGRKDVGRSLSRVDTGRRRRSPSRGHYGNSEFEKEQESELLNSRSRSNISSKANRALVDKKSNLARSASDFSELLKGRNTWSSQHPASETSDDSAINLSGSLIPHWDDERSTSSISEAEEKTINAVSEEKITPLKDNSRTTGGIFETVRSEVRRVISDLQSDLKHVKLRSDSDVTDSGINSDVIHELEDPNAVELVEDFREEFARELEECEERTRKLRAELAVEEHRESELFKILNDTVPEPKTPVVQKTRAASFERKKMSRHLEEDALAFFDECASISTFDQSDFSSIEDIPSMVSVDGPGSERVGLPGVPSRFSDAYSFETQRTPFVECHEGSPLKNIHNSSLSKSPSISLEEDIRNYVKSFSKDSGGETSNSDNTRTSTRRIEDYNCEVPAEKLLLDRVTFRSRIESGGMLLCGGGAGFSVAPFSSVLW</sequence>
<dbReference type="PANTHER" id="PTHR34466">
    <property type="entry name" value="OS11G0129800 PROTEIN"/>
    <property type="match status" value="1"/>
</dbReference>
<evidence type="ECO:0000313" key="3">
    <source>
        <dbReference type="EnsemblPlants" id="AUR62041274-RA:cds"/>
    </source>
</evidence>
<feature type="compositionally biased region" description="Low complexity" evidence="2">
    <location>
        <begin position="1"/>
        <end position="23"/>
    </location>
</feature>
<feature type="region of interest" description="Disordered" evidence="2">
    <location>
        <begin position="107"/>
        <end position="195"/>
    </location>
</feature>
<feature type="region of interest" description="Disordered" evidence="2">
    <location>
        <begin position="1"/>
        <end position="85"/>
    </location>
</feature>
<feature type="compositionally biased region" description="Polar residues" evidence="2">
    <location>
        <begin position="24"/>
        <end position="42"/>
    </location>
</feature>
<dbReference type="AlphaFoldDB" id="A0A803N6D6"/>
<evidence type="ECO:0000313" key="4">
    <source>
        <dbReference type="Proteomes" id="UP000596660"/>
    </source>
</evidence>
<gene>
    <name evidence="3" type="primary">LOC110682651</name>
</gene>
<dbReference type="Proteomes" id="UP000596660">
    <property type="component" value="Unplaced"/>
</dbReference>
<dbReference type="Gramene" id="AUR62041274-RA">
    <property type="protein sequence ID" value="AUR62041274-RA:cds"/>
    <property type="gene ID" value="AUR62041274"/>
</dbReference>
<feature type="region of interest" description="Disordered" evidence="2">
    <location>
        <begin position="505"/>
        <end position="525"/>
    </location>
</feature>
<keyword evidence="4" id="KW-1185">Reference proteome</keyword>